<dbReference type="PROSITE" id="PS51257">
    <property type="entry name" value="PROKAR_LIPOPROTEIN"/>
    <property type="match status" value="1"/>
</dbReference>
<dbReference type="EMBL" id="JBEPMO010000004">
    <property type="protein sequence ID" value="MET3731486.1"/>
    <property type="molecule type" value="Genomic_DNA"/>
</dbReference>
<name>A0ABV2LSC7_9FLAO</name>
<protein>
    <recommendedName>
        <fullName evidence="3">DUF4270 domain-containing protein</fullName>
    </recommendedName>
</protein>
<keyword evidence="2" id="KW-1185">Reference proteome</keyword>
<dbReference type="Pfam" id="PF14092">
    <property type="entry name" value="DUF4270"/>
    <property type="match status" value="1"/>
</dbReference>
<sequence length="542" mass="61043">MKKLFNFVATIFVCTTAISLFSCEDDISDVGSGLLDTGSTSNVYYVDLVSYNTNSDSLRSDERVLINGILGVYEEPVFGRTKAKFISQARLGTLSPDFGTNPTIDSVILHIPVFTKALEDADVDTTYVYVGIDESPSDTATMVIKRTYKLDSIYGNTDLPMTLKVREVSEYLYSQDSTYYSNPALGNPNCPSCPNINQIDVFPDVLGSTIVKKSITTYERRKKSEAENIPPVTLRVLLSNDYFKTKFIDNQNSSDLSSQATFIRNFFRGIELSIDENQGFMFNFNPNMFITMSYSHDDTSDDAGENPPKLKGSFALSFSSYWDTVIGHNVQIAQFEHANRSSQFTNAYQNPDMVNGASRLYLSGMDGTKTIIKLNADQLNEIKNKVQNNDWAIVGAELIFHLDDSYGLKKPPYLFGWNQYKEGTKWLNKNFSDIMVFAGGYPNNVTFNPKYNYKDNNKIYTLKITDYVKSLVERNEVFEDGQIVVSLGNFLLAPSSGYSSVLNGMDPFYNDRAFNPHRVVLHGNASEDDAKKLRLKVYYTKK</sequence>
<dbReference type="Proteomes" id="UP001549146">
    <property type="component" value="Unassembled WGS sequence"/>
</dbReference>
<evidence type="ECO:0008006" key="3">
    <source>
        <dbReference type="Google" id="ProtNLM"/>
    </source>
</evidence>
<dbReference type="InterPro" id="IPR025366">
    <property type="entry name" value="DUF4270"/>
</dbReference>
<organism evidence="1 2">
    <name type="scientific">Moheibacter stercoris</name>
    <dbReference type="NCBI Taxonomy" id="1628251"/>
    <lineage>
        <taxon>Bacteria</taxon>
        <taxon>Pseudomonadati</taxon>
        <taxon>Bacteroidota</taxon>
        <taxon>Flavobacteriia</taxon>
        <taxon>Flavobacteriales</taxon>
        <taxon>Weeksellaceae</taxon>
        <taxon>Moheibacter</taxon>
    </lineage>
</organism>
<evidence type="ECO:0000313" key="1">
    <source>
        <dbReference type="EMBL" id="MET3731486.1"/>
    </source>
</evidence>
<dbReference type="RefSeq" id="WP_354507791.1">
    <property type="nucleotide sequence ID" value="NZ_JBEPMO010000004.1"/>
</dbReference>
<gene>
    <name evidence="1" type="ORF">ABID46_001055</name>
</gene>
<comment type="caution">
    <text evidence="1">The sequence shown here is derived from an EMBL/GenBank/DDBJ whole genome shotgun (WGS) entry which is preliminary data.</text>
</comment>
<proteinExistence type="predicted"/>
<evidence type="ECO:0000313" key="2">
    <source>
        <dbReference type="Proteomes" id="UP001549146"/>
    </source>
</evidence>
<accession>A0ABV2LSC7</accession>
<reference evidence="1 2" key="1">
    <citation type="submission" date="2024-06" db="EMBL/GenBank/DDBJ databases">
        <title>Genomic Encyclopedia of Type Strains, Phase IV (KMG-IV): sequencing the most valuable type-strain genomes for metagenomic binning, comparative biology and taxonomic classification.</title>
        <authorList>
            <person name="Goeker M."/>
        </authorList>
    </citation>
    <scope>NUCLEOTIDE SEQUENCE [LARGE SCALE GENOMIC DNA]</scope>
    <source>
        <strain evidence="1 2">DSM 29388</strain>
    </source>
</reference>